<evidence type="ECO:0000313" key="2">
    <source>
        <dbReference type="EMBL" id="KAG0497478.1"/>
    </source>
</evidence>
<feature type="compositionally biased region" description="Gly residues" evidence="1">
    <location>
        <begin position="58"/>
        <end position="71"/>
    </location>
</feature>
<dbReference type="Proteomes" id="UP000639772">
    <property type="component" value="Chromosome 1"/>
</dbReference>
<evidence type="ECO:0000313" key="5">
    <source>
        <dbReference type="Proteomes" id="UP000639772"/>
    </source>
</evidence>
<keyword evidence="4" id="KW-1185">Reference proteome</keyword>
<dbReference type="EMBL" id="JADCNM010000001">
    <property type="protein sequence ID" value="KAG0501851.1"/>
    <property type="molecule type" value="Genomic_DNA"/>
</dbReference>
<sequence>MAFTLIKDFKPLANQEAGGGERGGGSGFGSRWKWEVKEAAATAAEEDEMVPAAKVEMGGEGGGGGDDGGGVPAAKVDQAMEDAVIGRGDT</sequence>
<gene>
    <name evidence="3" type="ORF">HPP92_001923</name>
    <name evidence="2" type="ORF">HPP92_002169</name>
</gene>
<reference evidence="4 5" key="1">
    <citation type="journal article" date="2020" name="Nat. Food">
        <title>A phased Vanilla planifolia genome enables genetic improvement of flavour and production.</title>
        <authorList>
            <person name="Hasing T."/>
            <person name="Tang H."/>
            <person name="Brym M."/>
            <person name="Khazi F."/>
            <person name="Huang T."/>
            <person name="Chambers A.H."/>
        </authorList>
    </citation>
    <scope>NUCLEOTIDE SEQUENCE [LARGE SCALE GENOMIC DNA]</scope>
    <source>
        <tissue evidence="2">Leaf</tissue>
    </source>
</reference>
<proteinExistence type="predicted"/>
<dbReference type="AlphaFoldDB" id="A0A835S4Y7"/>
<protein>
    <submittedName>
        <fullName evidence="2">Uncharacterized protein</fullName>
    </submittedName>
</protein>
<dbReference type="EMBL" id="JADCNL010000001">
    <property type="protein sequence ID" value="KAG0497478.1"/>
    <property type="molecule type" value="Genomic_DNA"/>
</dbReference>
<accession>A0A835S4Y7</accession>
<feature type="region of interest" description="Disordered" evidence="1">
    <location>
        <begin position="42"/>
        <end position="73"/>
    </location>
</feature>
<comment type="caution">
    <text evidence="2">The sequence shown here is derived from an EMBL/GenBank/DDBJ whole genome shotgun (WGS) entry which is preliminary data.</text>
</comment>
<dbReference type="Proteomes" id="UP000636800">
    <property type="component" value="Chromosome 1"/>
</dbReference>
<name>A0A835S4Y7_VANPL</name>
<organism evidence="2 4">
    <name type="scientific">Vanilla planifolia</name>
    <name type="common">Vanilla</name>
    <dbReference type="NCBI Taxonomy" id="51239"/>
    <lineage>
        <taxon>Eukaryota</taxon>
        <taxon>Viridiplantae</taxon>
        <taxon>Streptophyta</taxon>
        <taxon>Embryophyta</taxon>
        <taxon>Tracheophyta</taxon>
        <taxon>Spermatophyta</taxon>
        <taxon>Magnoliopsida</taxon>
        <taxon>Liliopsida</taxon>
        <taxon>Asparagales</taxon>
        <taxon>Orchidaceae</taxon>
        <taxon>Vanilloideae</taxon>
        <taxon>Vanilleae</taxon>
        <taxon>Vanilla</taxon>
    </lineage>
</organism>
<evidence type="ECO:0000256" key="1">
    <source>
        <dbReference type="SAM" id="MobiDB-lite"/>
    </source>
</evidence>
<evidence type="ECO:0000313" key="3">
    <source>
        <dbReference type="EMBL" id="KAG0501851.1"/>
    </source>
</evidence>
<evidence type="ECO:0000313" key="4">
    <source>
        <dbReference type="Proteomes" id="UP000636800"/>
    </source>
</evidence>